<dbReference type="Pfam" id="PF02668">
    <property type="entry name" value="TauD"/>
    <property type="match status" value="1"/>
</dbReference>
<keyword evidence="7" id="KW-1185">Reference proteome</keyword>
<evidence type="ECO:0000313" key="6">
    <source>
        <dbReference type="EMBL" id="GEM36208.1"/>
    </source>
</evidence>
<dbReference type="EMBL" id="BJXA01000002">
    <property type="protein sequence ID" value="GEM36208.1"/>
    <property type="molecule type" value="Genomic_DNA"/>
</dbReference>
<accession>A0A511M7W0</accession>
<name>A0A511M7W0_9NOCA</name>
<proteinExistence type="predicted"/>
<evidence type="ECO:0000256" key="1">
    <source>
        <dbReference type="ARBA" id="ARBA00001954"/>
    </source>
</evidence>
<comment type="caution">
    <text evidence="6">The sequence shown here is derived from an EMBL/GenBank/DDBJ whole genome shotgun (WGS) entry which is preliminary data.</text>
</comment>
<dbReference type="PANTHER" id="PTHR10696">
    <property type="entry name" value="GAMMA-BUTYROBETAINE HYDROXYLASE-RELATED"/>
    <property type="match status" value="1"/>
</dbReference>
<dbReference type="Gene3D" id="3.60.130.10">
    <property type="entry name" value="Clavaminate synthase-like"/>
    <property type="match status" value="1"/>
</dbReference>
<keyword evidence="4" id="KW-0045">Antibiotic biosynthesis</keyword>
<evidence type="ECO:0000256" key="4">
    <source>
        <dbReference type="ARBA" id="ARBA00023194"/>
    </source>
</evidence>
<dbReference type="PANTHER" id="PTHR10696:SF56">
    <property type="entry name" value="TAUD_TFDA-LIKE DOMAIN-CONTAINING PROTEIN"/>
    <property type="match status" value="1"/>
</dbReference>
<dbReference type="RefSeq" id="WP_186818246.1">
    <property type="nucleotide sequence ID" value="NZ_BJXA01000002.1"/>
</dbReference>
<evidence type="ECO:0000256" key="3">
    <source>
        <dbReference type="ARBA" id="ARBA00023004"/>
    </source>
</evidence>
<dbReference type="InterPro" id="IPR003819">
    <property type="entry name" value="TauD/TfdA-like"/>
</dbReference>
<evidence type="ECO:0000256" key="2">
    <source>
        <dbReference type="ARBA" id="ARBA00023002"/>
    </source>
</evidence>
<dbReference type="InterPro" id="IPR042098">
    <property type="entry name" value="TauD-like_sf"/>
</dbReference>
<dbReference type="GO" id="GO:0017000">
    <property type="term" value="P:antibiotic biosynthetic process"/>
    <property type="evidence" value="ECO:0007669"/>
    <property type="project" value="UniProtKB-KW"/>
</dbReference>
<gene>
    <name evidence="6" type="ORF">NN4_07270</name>
</gene>
<organism evidence="6 7">
    <name type="scientific">Nocardia ninae NBRC 108245</name>
    <dbReference type="NCBI Taxonomy" id="1210091"/>
    <lineage>
        <taxon>Bacteria</taxon>
        <taxon>Bacillati</taxon>
        <taxon>Actinomycetota</taxon>
        <taxon>Actinomycetes</taxon>
        <taxon>Mycobacteriales</taxon>
        <taxon>Nocardiaceae</taxon>
        <taxon>Nocardia</taxon>
    </lineage>
</organism>
<keyword evidence="3" id="KW-0408">Iron</keyword>
<dbReference type="AlphaFoldDB" id="A0A511M7W0"/>
<comment type="cofactor">
    <cofactor evidence="1">
        <name>Fe(2+)</name>
        <dbReference type="ChEBI" id="CHEBI:29033"/>
    </cofactor>
</comment>
<feature type="domain" description="TauD/TfdA-like" evidence="5">
    <location>
        <begin position="56"/>
        <end position="312"/>
    </location>
</feature>
<keyword evidence="2" id="KW-0560">Oxidoreductase</keyword>
<sequence>MDTDSYPLCTDLITGPAAWKSSDFTDPAQWTTPLTSDDIGELFAALQHARQTGKELGSITREDFPLDGLAQKLKAVSHELTSQSGLAVLSGFPIDSDIPRADIELMYWGLCAHLGPAVTQNARGEIMVPVKNYGNGGLLNAATRGYQTNEALPFHTDSSDIVGLLCLQSAGEGGLSSITSSMTIHNELLRNHRELLGLYYAGFYYDRRDEQLDGEVPYYRNAVFAWHEGRLTCRYYVRHFIESAHERFDLELSPVERLALKTFEEIADRPENKITMRINPGDIQFLNNNVVVHARTAFVDADEINRELLRVWLNPFDAPTPPPGHAAFREGMPQKQIR</sequence>
<protein>
    <recommendedName>
        <fullName evidence="5">TauD/TfdA-like domain-containing protein</fullName>
    </recommendedName>
</protein>
<dbReference type="InterPro" id="IPR050411">
    <property type="entry name" value="AlphaKG_dependent_hydroxylases"/>
</dbReference>
<dbReference type="Proteomes" id="UP000321424">
    <property type="component" value="Unassembled WGS sequence"/>
</dbReference>
<evidence type="ECO:0000313" key="7">
    <source>
        <dbReference type="Proteomes" id="UP000321424"/>
    </source>
</evidence>
<reference evidence="6 7" key="1">
    <citation type="submission" date="2019-07" db="EMBL/GenBank/DDBJ databases">
        <title>Whole genome shotgun sequence of Nocardia ninae NBRC 108245.</title>
        <authorList>
            <person name="Hosoyama A."/>
            <person name="Uohara A."/>
            <person name="Ohji S."/>
            <person name="Ichikawa N."/>
        </authorList>
    </citation>
    <scope>NUCLEOTIDE SEQUENCE [LARGE SCALE GENOMIC DNA]</scope>
    <source>
        <strain evidence="6 7">NBRC 108245</strain>
    </source>
</reference>
<dbReference type="GO" id="GO:0016491">
    <property type="term" value="F:oxidoreductase activity"/>
    <property type="evidence" value="ECO:0007669"/>
    <property type="project" value="UniProtKB-KW"/>
</dbReference>
<evidence type="ECO:0000259" key="5">
    <source>
        <dbReference type="Pfam" id="PF02668"/>
    </source>
</evidence>
<dbReference type="SUPFAM" id="SSF51197">
    <property type="entry name" value="Clavaminate synthase-like"/>
    <property type="match status" value="1"/>
</dbReference>